<protein>
    <recommendedName>
        <fullName evidence="2">Reverse transcriptase Ty1/copia-type domain-containing protein</fullName>
    </recommendedName>
</protein>
<reference evidence="3" key="1">
    <citation type="submission" date="2023-03" db="EMBL/GenBank/DDBJ databases">
        <title>Chromosome-scale reference genome and RAD-based genetic map of yellow starthistle (Centaurea solstitialis) reveal putative structural variation and QTLs associated with invader traits.</title>
        <authorList>
            <person name="Reatini B."/>
            <person name="Cang F.A."/>
            <person name="Jiang Q."/>
            <person name="Mckibben M.T.W."/>
            <person name="Barker M.S."/>
            <person name="Rieseberg L.H."/>
            <person name="Dlugosch K.M."/>
        </authorList>
    </citation>
    <scope>NUCLEOTIDE SEQUENCE</scope>
    <source>
        <strain evidence="3">CAN-66</strain>
        <tissue evidence="3">Leaf</tissue>
    </source>
</reference>
<keyword evidence="4" id="KW-1185">Reference proteome</keyword>
<dbReference type="Proteomes" id="UP001172457">
    <property type="component" value="Chromosome 6"/>
</dbReference>
<evidence type="ECO:0000313" key="3">
    <source>
        <dbReference type="EMBL" id="KAJ9544857.1"/>
    </source>
</evidence>
<proteinExistence type="predicted"/>
<dbReference type="EMBL" id="JARYMX010000006">
    <property type="protein sequence ID" value="KAJ9544857.1"/>
    <property type="molecule type" value="Genomic_DNA"/>
</dbReference>
<accession>A0AA38T4U7</accession>
<dbReference type="InterPro" id="IPR013103">
    <property type="entry name" value="RVT_2"/>
</dbReference>
<evidence type="ECO:0000259" key="2">
    <source>
        <dbReference type="Pfam" id="PF07727"/>
    </source>
</evidence>
<evidence type="ECO:0000313" key="4">
    <source>
        <dbReference type="Proteomes" id="UP001172457"/>
    </source>
</evidence>
<evidence type="ECO:0000256" key="1">
    <source>
        <dbReference type="SAM" id="MobiDB-lite"/>
    </source>
</evidence>
<dbReference type="AlphaFoldDB" id="A0AA38T4U7"/>
<name>A0AA38T4U7_9ASTR</name>
<feature type="region of interest" description="Disordered" evidence="1">
    <location>
        <begin position="139"/>
        <end position="198"/>
    </location>
</feature>
<feature type="domain" description="Reverse transcriptase Ty1/copia-type" evidence="2">
    <location>
        <begin position="304"/>
        <end position="403"/>
    </location>
</feature>
<gene>
    <name evidence="3" type="ORF">OSB04_024564</name>
</gene>
<organism evidence="3 4">
    <name type="scientific">Centaurea solstitialis</name>
    <name type="common">yellow star-thistle</name>
    <dbReference type="NCBI Taxonomy" id="347529"/>
    <lineage>
        <taxon>Eukaryota</taxon>
        <taxon>Viridiplantae</taxon>
        <taxon>Streptophyta</taxon>
        <taxon>Embryophyta</taxon>
        <taxon>Tracheophyta</taxon>
        <taxon>Spermatophyta</taxon>
        <taxon>Magnoliopsida</taxon>
        <taxon>eudicotyledons</taxon>
        <taxon>Gunneridae</taxon>
        <taxon>Pentapetalae</taxon>
        <taxon>asterids</taxon>
        <taxon>campanulids</taxon>
        <taxon>Asterales</taxon>
        <taxon>Asteraceae</taxon>
        <taxon>Carduoideae</taxon>
        <taxon>Cardueae</taxon>
        <taxon>Centaureinae</taxon>
        <taxon>Centaurea</taxon>
    </lineage>
</organism>
<sequence>MFMKAKLPVSAWDHPILHAATLIRIRPKSYNASSLLETVFGQEPNISHLRIFGYAVYVSIASPQHTKMGPKMRLGIYPLTRDLFTVRFADCHINESKFPALGEGLNSWKIKQCKLEVQKIIHLQGLANQLPDTFTNPKRMTKSHVSDANSSVKIDVPKGQDNVSNDVRARQKCGRPLDSKEKNPRKKKGANNQHGQIEVIETPEKTLDMMKRNREKTNVDDIFAYNVALNVMENEEDQEPKSIDECLHGSYWPKWKDTMQVKLSSLMKREVFGPIVRTPEAIKRVKYIRIFIRSIMRKHKDSHKDPGIDYEETYSPVVGATIFQYLISLVIQEGIVMRLMDVVKVYLYGSLDTHIYMKLPIGLKLPESYKVSSQDHCSIKLNKSLYGLKQLVRMWYNHLSEYL</sequence>
<dbReference type="Pfam" id="PF07727">
    <property type="entry name" value="RVT_2"/>
    <property type="match status" value="1"/>
</dbReference>
<comment type="caution">
    <text evidence="3">The sequence shown here is derived from an EMBL/GenBank/DDBJ whole genome shotgun (WGS) entry which is preliminary data.</text>
</comment>